<dbReference type="Proteomes" id="UP000198885">
    <property type="component" value="Unassembled WGS sequence"/>
</dbReference>
<evidence type="ECO:0000256" key="8">
    <source>
        <dbReference type="SAM" id="Phobius"/>
    </source>
</evidence>
<dbReference type="Pfam" id="PF02386">
    <property type="entry name" value="TrkH"/>
    <property type="match status" value="1"/>
</dbReference>
<evidence type="ECO:0000313" key="10">
    <source>
        <dbReference type="Proteomes" id="UP000198885"/>
    </source>
</evidence>
<keyword evidence="4 8" id="KW-0812">Transmembrane</keyword>
<evidence type="ECO:0000256" key="7">
    <source>
        <dbReference type="ARBA" id="ARBA00023136"/>
    </source>
</evidence>
<name>A0A1H9P8V6_9RHOB</name>
<feature type="transmembrane region" description="Helical" evidence="8">
    <location>
        <begin position="195"/>
        <end position="217"/>
    </location>
</feature>
<keyword evidence="2" id="KW-0813">Transport</keyword>
<dbReference type="PANTHER" id="PTHR32024:SF3">
    <property type="entry name" value="TRK SYSTEM POTASSIUM UPTAKE PROTEIN"/>
    <property type="match status" value="1"/>
</dbReference>
<dbReference type="InterPro" id="IPR003445">
    <property type="entry name" value="Cat_transpt"/>
</dbReference>
<keyword evidence="7 8" id="KW-0472">Membrane</keyword>
<feature type="transmembrane region" description="Helical" evidence="8">
    <location>
        <begin position="73"/>
        <end position="92"/>
    </location>
</feature>
<dbReference type="RefSeq" id="WP_092686708.1">
    <property type="nucleotide sequence ID" value="NZ_FOGU01000001.1"/>
</dbReference>
<comment type="subcellular location">
    <subcellularLocation>
        <location evidence="1">Cell membrane</location>
        <topology evidence="1">Multi-pass membrane protein</topology>
    </subcellularLocation>
</comment>
<dbReference type="STRING" id="641238.SAMN04490244_10160"/>
<dbReference type="GO" id="GO:0005886">
    <property type="term" value="C:plasma membrane"/>
    <property type="evidence" value="ECO:0007669"/>
    <property type="project" value="UniProtKB-SubCell"/>
</dbReference>
<proteinExistence type="predicted"/>
<keyword evidence="3" id="KW-1003">Cell membrane</keyword>
<dbReference type="GO" id="GO:0008324">
    <property type="term" value="F:monoatomic cation transmembrane transporter activity"/>
    <property type="evidence" value="ECO:0007669"/>
    <property type="project" value="InterPro"/>
</dbReference>
<evidence type="ECO:0000256" key="4">
    <source>
        <dbReference type="ARBA" id="ARBA00022692"/>
    </source>
</evidence>
<feature type="transmembrane region" description="Helical" evidence="8">
    <location>
        <begin position="134"/>
        <end position="156"/>
    </location>
</feature>
<keyword evidence="5 8" id="KW-1133">Transmembrane helix</keyword>
<evidence type="ECO:0000256" key="1">
    <source>
        <dbReference type="ARBA" id="ARBA00004651"/>
    </source>
</evidence>
<feature type="transmembrane region" description="Helical" evidence="8">
    <location>
        <begin position="412"/>
        <end position="432"/>
    </location>
</feature>
<dbReference type="EMBL" id="FOGU01000001">
    <property type="protein sequence ID" value="SER44239.1"/>
    <property type="molecule type" value="Genomic_DNA"/>
</dbReference>
<evidence type="ECO:0000313" key="9">
    <source>
        <dbReference type="EMBL" id="SER44239.1"/>
    </source>
</evidence>
<evidence type="ECO:0000256" key="2">
    <source>
        <dbReference type="ARBA" id="ARBA00022448"/>
    </source>
</evidence>
<protein>
    <submittedName>
        <fullName evidence="9">Trk system potassium uptake protein TrkH</fullName>
    </submittedName>
</protein>
<organism evidence="9 10">
    <name type="scientific">Tranquillimonas rosea</name>
    <dbReference type="NCBI Taxonomy" id="641238"/>
    <lineage>
        <taxon>Bacteria</taxon>
        <taxon>Pseudomonadati</taxon>
        <taxon>Pseudomonadota</taxon>
        <taxon>Alphaproteobacteria</taxon>
        <taxon>Rhodobacterales</taxon>
        <taxon>Roseobacteraceae</taxon>
        <taxon>Tranquillimonas</taxon>
    </lineage>
</organism>
<feature type="transmembrane region" description="Helical" evidence="8">
    <location>
        <begin position="237"/>
        <end position="257"/>
    </location>
</feature>
<evidence type="ECO:0000256" key="3">
    <source>
        <dbReference type="ARBA" id="ARBA00022475"/>
    </source>
</evidence>
<feature type="transmembrane region" description="Helical" evidence="8">
    <location>
        <begin position="476"/>
        <end position="496"/>
    </location>
</feature>
<feature type="transmembrane region" description="Helical" evidence="8">
    <location>
        <begin position="43"/>
        <end position="61"/>
    </location>
</feature>
<accession>A0A1H9P8V6</accession>
<keyword evidence="10" id="KW-1185">Reference proteome</keyword>
<evidence type="ECO:0000256" key="6">
    <source>
        <dbReference type="ARBA" id="ARBA00023065"/>
    </source>
</evidence>
<gene>
    <name evidence="9" type="ORF">SAMN04490244_10160</name>
</gene>
<keyword evidence="6" id="KW-0406">Ion transport</keyword>
<dbReference type="PANTHER" id="PTHR32024">
    <property type="entry name" value="TRK SYSTEM POTASSIUM UPTAKE PROTEIN TRKG-RELATED"/>
    <property type="match status" value="1"/>
</dbReference>
<dbReference type="AlphaFoldDB" id="A0A1H9P8V6"/>
<reference evidence="9 10" key="1">
    <citation type="submission" date="2016-10" db="EMBL/GenBank/DDBJ databases">
        <authorList>
            <person name="de Groot N.N."/>
        </authorList>
    </citation>
    <scope>NUCLEOTIDE SEQUENCE [LARGE SCALE GENOMIC DNA]</scope>
    <source>
        <strain evidence="9 10">DSM 23042</strain>
    </source>
</reference>
<dbReference type="OrthoDB" id="7818483at2"/>
<evidence type="ECO:0000256" key="5">
    <source>
        <dbReference type="ARBA" id="ARBA00022989"/>
    </source>
</evidence>
<sequence length="503" mass="53149">MAPLASARLPLSVTLTGIGAAAMLVPAMHAALARDWDTARAFLQSALLFVVILALLTLALRGRVRRRLVRSQLSTLIAAYTLLPAMLAVPFVEAVGNTRFLSGWFEMVSSLTTTGATLYAPERLSDSLHLWRALVGWMGGFLIWVSAVAILAPLNLGGFEVASGREAGNASLSATQITRVADADERLQRFARDLAPIYAGLTLVLGVCLIIAGEAPIDAVCHAMSTLATSGITTGEGPTSTIFAEMLVALFMVFALSRRTFSREATGAAALRLSKDPELRMGLTVVGVLPLLLVLRHWAGAYDIADQQNVVAALKAFWGGVFTTMSFLTTTGWESTEWITARDWSGLSTPGLILVGLSLVGGGVATTAGGVKLLRIYALYAHGTRELEKLVHPNSVGGAGTEARRIRSRGAYIAWIFFMLFALSVAAVMAALSLTGQGFEQSVILTIAALSTTGPLAEVAGSAPTGYDTLGDSARVILAAAMVLGRMETLALIALMNPAFWRN</sequence>
<dbReference type="GO" id="GO:0030001">
    <property type="term" value="P:metal ion transport"/>
    <property type="evidence" value="ECO:0007669"/>
    <property type="project" value="UniProtKB-ARBA"/>
</dbReference>
<feature type="transmembrane region" description="Helical" evidence="8">
    <location>
        <begin position="352"/>
        <end position="374"/>
    </location>
</feature>